<gene>
    <name evidence="2" type="ORF">COLO4_19364</name>
</gene>
<sequence length="37" mass="4319">MTTPTQIPVELYRDTADLPRRTSSQKVGHHLRWSENP</sequence>
<organism evidence="2 3">
    <name type="scientific">Corchorus olitorius</name>
    <dbReference type="NCBI Taxonomy" id="93759"/>
    <lineage>
        <taxon>Eukaryota</taxon>
        <taxon>Viridiplantae</taxon>
        <taxon>Streptophyta</taxon>
        <taxon>Embryophyta</taxon>
        <taxon>Tracheophyta</taxon>
        <taxon>Spermatophyta</taxon>
        <taxon>Magnoliopsida</taxon>
        <taxon>eudicotyledons</taxon>
        <taxon>Gunneridae</taxon>
        <taxon>Pentapetalae</taxon>
        <taxon>rosids</taxon>
        <taxon>malvids</taxon>
        <taxon>Malvales</taxon>
        <taxon>Malvaceae</taxon>
        <taxon>Grewioideae</taxon>
        <taxon>Apeibeae</taxon>
        <taxon>Corchorus</taxon>
    </lineage>
</organism>
<dbReference type="EMBL" id="AWUE01016599">
    <property type="protein sequence ID" value="OMO90103.1"/>
    <property type="molecule type" value="Genomic_DNA"/>
</dbReference>
<dbReference type="AlphaFoldDB" id="A0A1R3J5K0"/>
<protein>
    <submittedName>
        <fullName evidence="2">Uncharacterized protein</fullName>
    </submittedName>
</protein>
<reference evidence="3" key="1">
    <citation type="submission" date="2013-09" db="EMBL/GenBank/DDBJ databases">
        <title>Corchorus olitorius genome sequencing.</title>
        <authorList>
            <person name="Alam M."/>
            <person name="Haque M.S."/>
            <person name="Islam M.S."/>
            <person name="Emdad E.M."/>
            <person name="Islam M.M."/>
            <person name="Ahmed B."/>
            <person name="Halim A."/>
            <person name="Hossen Q.M.M."/>
            <person name="Hossain M.Z."/>
            <person name="Ahmed R."/>
            <person name="Khan M.M."/>
            <person name="Islam R."/>
            <person name="Rashid M.M."/>
            <person name="Khan S.A."/>
            <person name="Rahman M.S."/>
            <person name="Alam M."/>
            <person name="Yahiya A.S."/>
            <person name="Khan M.S."/>
            <person name="Azam M.S."/>
            <person name="Haque T."/>
            <person name="Lashkar M.Z.H."/>
            <person name="Akhand A.I."/>
            <person name="Morshed G."/>
            <person name="Roy S."/>
            <person name="Uddin K.S."/>
            <person name="Rabeya T."/>
            <person name="Hossain A.S."/>
            <person name="Chowdhury A."/>
            <person name="Snigdha A.R."/>
            <person name="Mortoza M.S."/>
            <person name="Matin S.A."/>
            <person name="Hoque S.M.E."/>
            <person name="Islam M.K."/>
            <person name="Roy D.K."/>
            <person name="Haider R."/>
            <person name="Moosa M.M."/>
            <person name="Elias S.M."/>
            <person name="Hasan A.M."/>
            <person name="Jahan S."/>
            <person name="Shafiuddin M."/>
            <person name="Mahmood N."/>
            <person name="Shommy N.S."/>
        </authorList>
    </citation>
    <scope>NUCLEOTIDE SEQUENCE [LARGE SCALE GENOMIC DNA]</scope>
    <source>
        <strain evidence="3">cv. O-4</strain>
    </source>
</reference>
<accession>A0A1R3J5K0</accession>
<dbReference type="Proteomes" id="UP000187203">
    <property type="component" value="Unassembled WGS sequence"/>
</dbReference>
<feature type="region of interest" description="Disordered" evidence="1">
    <location>
        <begin position="17"/>
        <end position="37"/>
    </location>
</feature>
<evidence type="ECO:0000256" key="1">
    <source>
        <dbReference type="SAM" id="MobiDB-lite"/>
    </source>
</evidence>
<comment type="caution">
    <text evidence="2">The sequence shown here is derived from an EMBL/GenBank/DDBJ whole genome shotgun (WGS) entry which is preliminary data.</text>
</comment>
<keyword evidence="3" id="KW-1185">Reference proteome</keyword>
<name>A0A1R3J5K0_9ROSI</name>
<proteinExistence type="predicted"/>
<evidence type="ECO:0000313" key="2">
    <source>
        <dbReference type="EMBL" id="OMO90103.1"/>
    </source>
</evidence>
<evidence type="ECO:0000313" key="3">
    <source>
        <dbReference type="Proteomes" id="UP000187203"/>
    </source>
</evidence>